<evidence type="ECO:0000313" key="2">
    <source>
        <dbReference type="Proteomes" id="UP000600363"/>
    </source>
</evidence>
<comment type="caution">
    <text evidence="1">The sequence shown here is derived from an EMBL/GenBank/DDBJ whole genome shotgun (WGS) entry which is preliminary data.</text>
</comment>
<name>A0A832RY19_9EURY</name>
<sequence length="64" mass="7392">MELREYVENANKEQLEALATFAKWLSEKQPKLCTCSVKCYESCQLVKEMMEAFQLASERLNGAQ</sequence>
<organism evidence="1 2">
    <name type="scientific">Methermicoccus shengliensis</name>
    <dbReference type="NCBI Taxonomy" id="660064"/>
    <lineage>
        <taxon>Archaea</taxon>
        <taxon>Methanobacteriati</taxon>
        <taxon>Methanobacteriota</taxon>
        <taxon>Stenosarchaea group</taxon>
        <taxon>Methanomicrobia</taxon>
        <taxon>Methanosarcinales</taxon>
        <taxon>Methermicoccaceae</taxon>
        <taxon>Methermicoccus</taxon>
    </lineage>
</organism>
<dbReference type="RefSeq" id="WP_042686204.1">
    <property type="nucleotide sequence ID" value="NZ_DUIH01000017.1"/>
</dbReference>
<protein>
    <submittedName>
        <fullName evidence="1">Uncharacterized protein</fullName>
    </submittedName>
</protein>
<dbReference type="Proteomes" id="UP000600363">
    <property type="component" value="Unassembled WGS sequence"/>
</dbReference>
<gene>
    <name evidence="1" type="ORF">HA299_05425</name>
</gene>
<accession>A0A832RY19</accession>
<reference evidence="1" key="1">
    <citation type="journal article" date="2020" name="bioRxiv">
        <title>A rank-normalized archaeal taxonomy based on genome phylogeny resolves widespread incomplete and uneven classifications.</title>
        <authorList>
            <person name="Rinke C."/>
            <person name="Chuvochina M."/>
            <person name="Mussig A.J."/>
            <person name="Chaumeil P.-A."/>
            <person name="Waite D.W."/>
            <person name="Whitman W.B."/>
            <person name="Parks D.H."/>
            <person name="Hugenholtz P."/>
        </authorList>
    </citation>
    <scope>NUCLEOTIDE SEQUENCE</scope>
    <source>
        <strain evidence="1">UBA12518</strain>
    </source>
</reference>
<evidence type="ECO:0000313" key="1">
    <source>
        <dbReference type="EMBL" id="HIH70032.1"/>
    </source>
</evidence>
<dbReference type="EMBL" id="DUIH01000017">
    <property type="protein sequence ID" value="HIH70032.1"/>
    <property type="molecule type" value="Genomic_DNA"/>
</dbReference>
<proteinExistence type="predicted"/>
<dbReference type="AlphaFoldDB" id="A0A832RY19"/>